<comment type="similarity">
    <text evidence="7">Belongs to the PPase family.</text>
</comment>
<accession>A0A9D1ZBB6</accession>
<evidence type="ECO:0000256" key="3">
    <source>
        <dbReference type="ARBA" id="ARBA00022723"/>
    </source>
</evidence>
<protein>
    <recommendedName>
        <fullName evidence="7">Inorganic pyrophosphatase</fullName>
        <ecNumber evidence="7">3.6.1.1</ecNumber>
    </recommendedName>
    <alternativeName>
        <fullName evidence="7">Pyrophosphate phospho-hydrolase</fullName>
        <shortName evidence="7">PPase</shortName>
    </alternativeName>
</protein>
<evidence type="ECO:0000256" key="7">
    <source>
        <dbReference type="HAMAP-Rule" id="MF_00209"/>
    </source>
</evidence>
<evidence type="ECO:0000313" key="9">
    <source>
        <dbReference type="Proteomes" id="UP000824135"/>
    </source>
</evidence>
<dbReference type="InterPro" id="IPR036649">
    <property type="entry name" value="Pyrophosphatase_sf"/>
</dbReference>
<dbReference type="InterPro" id="IPR008162">
    <property type="entry name" value="Pyrophosphatase"/>
</dbReference>
<dbReference type="FunFam" id="3.90.80.10:FF:000003">
    <property type="entry name" value="Inorganic pyrophosphatase"/>
    <property type="match status" value="1"/>
</dbReference>
<feature type="binding site" evidence="7">
    <location>
        <position position="140"/>
    </location>
    <ligand>
        <name>substrate</name>
    </ligand>
</feature>
<keyword evidence="5 7" id="KW-0460">Magnesium</keyword>
<dbReference type="AlphaFoldDB" id="A0A9D1ZBB6"/>
<dbReference type="HAMAP" id="MF_00209">
    <property type="entry name" value="Inorganic_PPase"/>
    <property type="match status" value="1"/>
</dbReference>
<gene>
    <name evidence="7" type="primary">ppa</name>
    <name evidence="8" type="ORF">H9728_04395</name>
</gene>
<comment type="function">
    <text evidence="7">Catalyzes the hydrolysis of inorganic pyrophosphate (PPi) forming two phosphate ions.</text>
</comment>
<evidence type="ECO:0000256" key="6">
    <source>
        <dbReference type="ARBA" id="ARBA00047820"/>
    </source>
</evidence>
<evidence type="ECO:0000256" key="5">
    <source>
        <dbReference type="ARBA" id="ARBA00022842"/>
    </source>
</evidence>
<feature type="binding site" evidence="7">
    <location>
        <position position="71"/>
    </location>
    <ligand>
        <name>Mg(2+)</name>
        <dbReference type="ChEBI" id="CHEBI:18420"/>
        <label>2</label>
    </ligand>
</feature>
<dbReference type="GO" id="GO:0000287">
    <property type="term" value="F:magnesium ion binding"/>
    <property type="evidence" value="ECO:0007669"/>
    <property type="project" value="UniProtKB-UniRule"/>
</dbReference>
<evidence type="ECO:0000256" key="1">
    <source>
        <dbReference type="ARBA" id="ARBA00001946"/>
    </source>
</evidence>
<feature type="binding site" evidence="7">
    <location>
        <position position="30"/>
    </location>
    <ligand>
        <name>substrate</name>
    </ligand>
</feature>
<feature type="binding site" evidence="7">
    <location>
        <position position="103"/>
    </location>
    <ligand>
        <name>Mg(2+)</name>
        <dbReference type="ChEBI" id="CHEBI:18420"/>
        <label>1</label>
    </ligand>
</feature>
<dbReference type="Gene3D" id="3.90.80.10">
    <property type="entry name" value="Inorganic pyrophosphatase"/>
    <property type="match status" value="1"/>
</dbReference>
<evidence type="ECO:0000256" key="4">
    <source>
        <dbReference type="ARBA" id="ARBA00022801"/>
    </source>
</evidence>
<comment type="catalytic activity">
    <reaction evidence="6 7">
        <text>diphosphate + H2O = 2 phosphate + H(+)</text>
        <dbReference type="Rhea" id="RHEA:24576"/>
        <dbReference type="ChEBI" id="CHEBI:15377"/>
        <dbReference type="ChEBI" id="CHEBI:15378"/>
        <dbReference type="ChEBI" id="CHEBI:33019"/>
        <dbReference type="ChEBI" id="CHEBI:43474"/>
        <dbReference type="EC" id="3.6.1.1"/>
    </reaction>
</comment>
<keyword evidence="4 7" id="KW-0378">Hydrolase</keyword>
<dbReference type="SUPFAM" id="SSF50324">
    <property type="entry name" value="Inorganic pyrophosphatase"/>
    <property type="match status" value="1"/>
</dbReference>
<dbReference type="EC" id="3.6.1.1" evidence="7"/>
<proteinExistence type="inferred from homology"/>
<dbReference type="PROSITE" id="PS00387">
    <property type="entry name" value="PPASE"/>
    <property type="match status" value="1"/>
</dbReference>
<comment type="cofactor">
    <cofactor evidence="1 7">
        <name>Mg(2+)</name>
        <dbReference type="ChEBI" id="CHEBI:18420"/>
    </cofactor>
</comment>
<organism evidence="8 9">
    <name type="scientific">Candidatus Borkfalkia excrementavium</name>
    <dbReference type="NCBI Taxonomy" id="2838505"/>
    <lineage>
        <taxon>Bacteria</taxon>
        <taxon>Bacillati</taxon>
        <taxon>Bacillota</taxon>
        <taxon>Clostridia</taxon>
        <taxon>Christensenellales</taxon>
        <taxon>Christensenellaceae</taxon>
        <taxon>Candidatus Borkfalkia</taxon>
    </lineage>
</organism>
<dbReference type="GO" id="GO:0005737">
    <property type="term" value="C:cytoplasm"/>
    <property type="evidence" value="ECO:0007669"/>
    <property type="project" value="UniProtKB-SubCell"/>
</dbReference>
<keyword evidence="2 7" id="KW-0963">Cytoplasm</keyword>
<comment type="caution">
    <text evidence="8">The sequence shown here is derived from an EMBL/GenBank/DDBJ whole genome shotgun (WGS) entry which is preliminary data.</text>
</comment>
<evidence type="ECO:0000313" key="8">
    <source>
        <dbReference type="EMBL" id="HIY78263.1"/>
    </source>
</evidence>
<dbReference type="PANTHER" id="PTHR10286">
    <property type="entry name" value="INORGANIC PYROPHOSPHATASE"/>
    <property type="match status" value="1"/>
</dbReference>
<feature type="binding site" evidence="7">
    <location>
        <position position="56"/>
    </location>
    <ligand>
        <name>substrate</name>
    </ligand>
</feature>
<dbReference type="Proteomes" id="UP000824135">
    <property type="component" value="Unassembled WGS sequence"/>
</dbReference>
<dbReference type="Pfam" id="PF00719">
    <property type="entry name" value="Pyrophosphatase"/>
    <property type="match status" value="1"/>
</dbReference>
<dbReference type="GO" id="GO:0004427">
    <property type="term" value="F:inorganic diphosphate phosphatase activity"/>
    <property type="evidence" value="ECO:0007669"/>
    <property type="project" value="UniProtKB-UniRule"/>
</dbReference>
<evidence type="ECO:0000256" key="2">
    <source>
        <dbReference type="ARBA" id="ARBA00022490"/>
    </source>
</evidence>
<sequence length="180" mass="20771">MNIWHDIARERINADDFMCYIEIQKGSKSKYELDKETGVLRLDRILYTSTVYPASYGFIPRTYADDGDPLDVLVLCSEPILPATLVQCYPIGVINMTDDGKPDEKIIAIPFREPTYNIYKDIGQLPRHIFDEMMHFFEVYKTLEHKSTSVREISAKEKAVSVIKKCIANYEKKFGAETCR</sequence>
<keyword evidence="3 7" id="KW-0479">Metal-binding</keyword>
<feature type="binding site" evidence="7">
    <location>
        <position position="71"/>
    </location>
    <ligand>
        <name>Mg(2+)</name>
        <dbReference type="ChEBI" id="CHEBI:18420"/>
        <label>1</label>
    </ligand>
</feature>
<reference evidence="8" key="2">
    <citation type="submission" date="2021-04" db="EMBL/GenBank/DDBJ databases">
        <authorList>
            <person name="Gilroy R."/>
        </authorList>
    </citation>
    <scope>NUCLEOTIDE SEQUENCE</scope>
    <source>
        <strain evidence="8">CHK199-9574</strain>
    </source>
</reference>
<feature type="binding site" evidence="7">
    <location>
        <position position="66"/>
    </location>
    <ligand>
        <name>Mg(2+)</name>
        <dbReference type="ChEBI" id="CHEBI:18420"/>
        <label>1</label>
    </ligand>
</feature>
<dbReference type="EMBL" id="DXCO01000033">
    <property type="protein sequence ID" value="HIY78263.1"/>
    <property type="molecule type" value="Genomic_DNA"/>
</dbReference>
<comment type="subunit">
    <text evidence="7">Homohexamer.</text>
</comment>
<reference evidence="8" key="1">
    <citation type="journal article" date="2021" name="PeerJ">
        <title>Extensive microbial diversity within the chicken gut microbiome revealed by metagenomics and culture.</title>
        <authorList>
            <person name="Gilroy R."/>
            <person name="Ravi A."/>
            <person name="Getino M."/>
            <person name="Pursley I."/>
            <person name="Horton D.L."/>
            <person name="Alikhan N.F."/>
            <person name="Baker D."/>
            <person name="Gharbi K."/>
            <person name="Hall N."/>
            <person name="Watson M."/>
            <person name="Adriaenssens E.M."/>
            <person name="Foster-Nyarko E."/>
            <person name="Jarju S."/>
            <person name="Secka A."/>
            <person name="Antonio M."/>
            <person name="Oren A."/>
            <person name="Chaudhuri R.R."/>
            <person name="La Ragione R."/>
            <person name="Hildebrand F."/>
            <person name="Pallen M.J."/>
        </authorList>
    </citation>
    <scope>NUCLEOTIDE SEQUENCE</scope>
    <source>
        <strain evidence="8">CHK199-9574</strain>
    </source>
</reference>
<feature type="binding site" evidence="7">
    <location>
        <position position="44"/>
    </location>
    <ligand>
        <name>substrate</name>
    </ligand>
</feature>
<dbReference type="CDD" id="cd00412">
    <property type="entry name" value="pyrophosphatase"/>
    <property type="match status" value="1"/>
</dbReference>
<name>A0A9D1ZBB6_9FIRM</name>
<comment type="subcellular location">
    <subcellularLocation>
        <location evidence="7">Cytoplasm</location>
    </subcellularLocation>
</comment>
<dbReference type="GO" id="GO:0006796">
    <property type="term" value="P:phosphate-containing compound metabolic process"/>
    <property type="evidence" value="ECO:0007669"/>
    <property type="project" value="InterPro"/>
</dbReference>